<dbReference type="AlphaFoldDB" id="A0A8J9X7I2"/>
<name>A0A8J9X7I2_PHATR</name>
<feature type="transmembrane region" description="Helical" evidence="2">
    <location>
        <begin position="42"/>
        <end position="61"/>
    </location>
</feature>
<dbReference type="InterPro" id="IPR044845">
    <property type="entry name" value="HPAT/SRGT1-like"/>
</dbReference>
<evidence type="ECO:0000313" key="3">
    <source>
        <dbReference type="EMBL" id="CAG9290822.1"/>
    </source>
</evidence>
<proteinExistence type="predicted"/>
<accession>A0A8J9X7I2</accession>
<keyword evidence="2" id="KW-1133">Transmembrane helix</keyword>
<protein>
    <submittedName>
        <fullName evidence="3">Uncharacterized protein</fullName>
    </submittedName>
</protein>
<keyword evidence="2" id="KW-0812">Transmembrane</keyword>
<feature type="region of interest" description="Disordered" evidence="1">
    <location>
        <begin position="68"/>
        <end position="88"/>
    </location>
</feature>
<dbReference type="PANTHER" id="PTHR31485">
    <property type="entry name" value="PEPTIDYL SERINE ALPHA-GALACTOSYLTRANSFERASE"/>
    <property type="match status" value="1"/>
</dbReference>
<evidence type="ECO:0000256" key="2">
    <source>
        <dbReference type="SAM" id="Phobius"/>
    </source>
</evidence>
<dbReference type="GO" id="GO:0016757">
    <property type="term" value="F:glycosyltransferase activity"/>
    <property type="evidence" value="ECO:0007669"/>
    <property type="project" value="InterPro"/>
</dbReference>
<gene>
    <name evidence="3" type="ORF">PTTT1_LOCUS46005</name>
</gene>
<sequence>MIRRRPTTNDANSYKADDDKLGKQLLFTTSSQQHSTQTPKPMVSNLVVCIIVIVFVGAGVVQNRYQESHNDFHSGSGTDKTVAQSSQRRKTSFLQQSLLTPEEDEMLQTDERGNRYHLVFSTDCSPYQHWQSFLVYYTALKVRQPGQVTRIASGCDPEQAKAMQRWFDQDVQFMSKRYHLQMTPHFSGVKNEAGETVADYKFFNKPFGFLYWLEHSPQLHYSASDSEFPKDFQNDIVILIDPDMGLLRPITADFSDERETVVSPRRREHGVLATNVGPGHPFAQVYGFGTQWARLDLEKIAGAGSQARNISKEDGQLFYPVGPPYIGTISDMHRIALKWTAFVPRVYEQYPHLLAEMFAFCIAAADEELPFQLIDSLMISKTDASGEGWPLVDRIPPDEVCDFASDLDPSKYAVPSVVHLCQRYWLGKDWFFSKRKIPSDIYDCETPLFEEPPSDLGVLYDYKWAWNGRKQMVTPTEANREAFLLCFLFRLLNDAATFYKQNTCPPDSINLEKSRNLVAYLKAKSRHTETK</sequence>
<dbReference type="PANTHER" id="PTHR31485:SF7">
    <property type="entry name" value="PEPTIDYL SERINE ALPHA-GALACTOSYLTRANSFERASE"/>
    <property type="match status" value="1"/>
</dbReference>
<keyword evidence="2" id="KW-0472">Membrane</keyword>
<dbReference type="EMBL" id="OU594947">
    <property type="protein sequence ID" value="CAG9290822.1"/>
    <property type="molecule type" value="Genomic_DNA"/>
</dbReference>
<reference evidence="3" key="1">
    <citation type="submission" date="2022-02" db="EMBL/GenBank/DDBJ databases">
        <authorList>
            <person name="Giguere J D."/>
        </authorList>
    </citation>
    <scope>NUCLEOTIDE SEQUENCE</scope>
    <source>
        <strain evidence="3">CCAP 1055/1</strain>
    </source>
</reference>
<dbReference type="Proteomes" id="UP000836788">
    <property type="component" value="Chromosome 6"/>
</dbReference>
<feature type="compositionally biased region" description="Polar residues" evidence="1">
    <location>
        <begin position="73"/>
        <end position="88"/>
    </location>
</feature>
<organism evidence="3">
    <name type="scientific">Phaeodactylum tricornutum</name>
    <name type="common">Diatom</name>
    <dbReference type="NCBI Taxonomy" id="2850"/>
    <lineage>
        <taxon>Eukaryota</taxon>
        <taxon>Sar</taxon>
        <taxon>Stramenopiles</taxon>
        <taxon>Ochrophyta</taxon>
        <taxon>Bacillariophyta</taxon>
        <taxon>Bacillariophyceae</taxon>
        <taxon>Bacillariophycidae</taxon>
        <taxon>Naviculales</taxon>
        <taxon>Phaeodactylaceae</taxon>
        <taxon>Phaeodactylum</taxon>
    </lineage>
</organism>
<evidence type="ECO:0000256" key="1">
    <source>
        <dbReference type="SAM" id="MobiDB-lite"/>
    </source>
</evidence>